<keyword evidence="1" id="KW-1133">Transmembrane helix</keyword>
<dbReference type="AlphaFoldDB" id="A0A1G9NAV1"/>
<dbReference type="RefSeq" id="WP_092068910.1">
    <property type="nucleotide sequence ID" value="NZ_FNHB01000001.1"/>
</dbReference>
<accession>A0A1G9NAV1</accession>
<dbReference type="Pfam" id="PF03929">
    <property type="entry name" value="PepSY_TM"/>
    <property type="match status" value="1"/>
</dbReference>
<feature type="transmembrane region" description="Helical" evidence="1">
    <location>
        <begin position="182"/>
        <end position="209"/>
    </location>
</feature>
<sequence>MNHSKLNRTFTRAMSELHTWGGLVFGWLLFVIFFTGTLSVFEQEITHWMQPAVRPAQTEPVQAVVSADQKLRQIAPNADTWMISMPQERSPGMEIIWKKGKATLERQLDPQTGTIIKSRETEGGHFLAHFHFQLHSGKTGLWLVSLASVVMLAALVSGIAIRTQVFKDFFLLRWRKNWLSAHTLTGVFTLPFVLLITYTGLTVTFFMVLPTIPRVLYGSSWNGPAAVAGQNFERPRANLPGELMPLSQLLPLAEAELGEGKISFIRITHPGDRQAVVTFFRTVDDTIVAISNRAAFDGITGELLGSQTTWNKYVQTVRSLVGLHIARFGGYPVSWLYFTAGLVSCVMIAAGLIFFTVKRRSRYARSSEAAQLMYRAIEALNTTAVAGVIIACAAYLWANRLLPPALKDRADAEITVFFGLWLLMLIHAFLRPPLRAWAEQLGIAAGLCIGLPVLNALTTNVGLLPAIARSDWMTAGVDLTAALLGTLLAIAAWRVALKQKHRQERPAQCGLDSNTANS</sequence>
<evidence type="ECO:0000313" key="2">
    <source>
        <dbReference type="EMBL" id="SDL83257.1"/>
    </source>
</evidence>
<proteinExistence type="predicted"/>
<dbReference type="InterPro" id="IPR005625">
    <property type="entry name" value="PepSY-ass_TM"/>
</dbReference>
<dbReference type="OrthoDB" id="9776609at2"/>
<keyword evidence="1" id="KW-0812">Transmembrane</keyword>
<dbReference type="PANTHER" id="PTHR34219:SF4">
    <property type="entry name" value="PEPSY DOMAIN-CONTAINING PROTEIN"/>
    <property type="match status" value="1"/>
</dbReference>
<feature type="transmembrane region" description="Helical" evidence="1">
    <location>
        <begin position="479"/>
        <end position="497"/>
    </location>
</feature>
<reference evidence="2 3" key="1">
    <citation type="submission" date="2016-10" db="EMBL/GenBank/DDBJ databases">
        <authorList>
            <person name="de Groot N.N."/>
        </authorList>
    </citation>
    <scope>NUCLEOTIDE SEQUENCE [LARGE SCALE GENOMIC DNA]</scope>
    <source>
        <strain evidence="2 3">DSM 1736</strain>
    </source>
</reference>
<organism evidence="2 3">
    <name type="scientific">Dendrosporobacter quercicolus</name>
    <dbReference type="NCBI Taxonomy" id="146817"/>
    <lineage>
        <taxon>Bacteria</taxon>
        <taxon>Bacillati</taxon>
        <taxon>Bacillota</taxon>
        <taxon>Negativicutes</taxon>
        <taxon>Selenomonadales</taxon>
        <taxon>Sporomusaceae</taxon>
        <taxon>Dendrosporobacter</taxon>
    </lineage>
</organism>
<keyword evidence="1" id="KW-0472">Membrane</keyword>
<feature type="transmembrane region" description="Helical" evidence="1">
    <location>
        <begin position="140"/>
        <end position="161"/>
    </location>
</feature>
<feature type="transmembrane region" description="Helical" evidence="1">
    <location>
        <begin position="335"/>
        <end position="357"/>
    </location>
</feature>
<dbReference type="Proteomes" id="UP000214880">
    <property type="component" value="Unassembled WGS sequence"/>
</dbReference>
<protein>
    <submittedName>
        <fullName evidence="2">Uncharacterized iron-regulated membrane protein</fullName>
    </submittedName>
</protein>
<evidence type="ECO:0000256" key="1">
    <source>
        <dbReference type="SAM" id="Phobius"/>
    </source>
</evidence>
<feature type="transmembrane region" description="Helical" evidence="1">
    <location>
        <begin position="442"/>
        <end position="467"/>
    </location>
</feature>
<feature type="transmembrane region" description="Helical" evidence="1">
    <location>
        <begin position="20"/>
        <end position="41"/>
    </location>
</feature>
<evidence type="ECO:0000313" key="3">
    <source>
        <dbReference type="Proteomes" id="UP000214880"/>
    </source>
</evidence>
<feature type="transmembrane region" description="Helical" evidence="1">
    <location>
        <begin position="378"/>
        <end position="398"/>
    </location>
</feature>
<keyword evidence="3" id="KW-1185">Reference proteome</keyword>
<dbReference type="EMBL" id="FNHB01000001">
    <property type="protein sequence ID" value="SDL83257.1"/>
    <property type="molecule type" value="Genomic_DNA"/>
</dbReference>
<feature type="transmembrane region" description="Helical" evidence="1">
    <location>
        <begin position="410"/>
        <end position="430"/>
    </location>
</feature>
<dbReference type="STRING" id="146817.SAMN04488502_101944"/>
<dbReference type="PANTHER" id="PTHR34219">
    <property type="entry name" value="IRON-REGULATED INNER MEMBRANE PROTEIN-RELATED"/>
    <property type="match status" value="1"/>
</dbReference>
<gene>
    <name evidence="2" type="ORF">SAMN04488502_101944</name>
</gene>
<name>A0A1G9NAV1_9FIRM</name>